<evidence type="ECO:0000313" key="1">
    <source>
        <dbReference type="EMBL" id="MET6991451.1"/>
    </source>
</evidence>
<reference evidence="1 2" key="1">
    <citation type="submission" date="2024-07" db="EMBL/GenBank/DDBJ databases">
        <title>The genome sequence of type strain Sediminicola arcticus GDMCC 1.2805.</title>
        <authorList>
            <person name="Liu Y."/>
        </authorList>
    </citation>
    <scope>NUCLEOTIDE SEQUENCE [LARGE SCALE GENOMIC DNA]</scope>
    <source>
        <strain evidence="1 2">GDMCC 1.2805</strain>
    </source>
</reference>
<name>A0ABV2SWB0_9FLAO</name>
<sequence>MTYKILLIIALLFFSCTEKKNTSTSLLDFVPKDASLVIKINHLPGLKSELKNNEFLSLLKTNTIYKNVFETIKNIQYLNPKSESLLVFSELGKENFEYLFIVSTADGLYNFDGIKNKSEETFTYENNSIKKYSLEEVAFFTTTIDQTTIISSSRLLLENSIRNTLEPSINLSFKELYKISNTKKSATLFLNTKNSNALFNTILKENSSYSISNFSDWINLDLDIAQDHLNFTGISMANDSLKHFTNLFKNTGARTNTIASFAPLAAETIISYTFDDYGTFAKNQQRYLDRSIPMDTLFNTVEEVGSIFLNGKKAVILKTFGAEKIIKFLEERKKGSSEYQGTEILELNETNFLNEFFNPLVKRFKATYCTILDNAFVFSSEIETLQTIISNYKNGTTFNNTNLYDTANDVLADESNMLFISNADGISNVLKEEFTSSLFNDFKPSTFSKYLFASQLVADDNFYHINTVIQKIEKEDKTNSTSPLFTIQLDNPLLTNPQFVTDYRTNKKEIVVQDKENNLYLISNEGKVLWKKELKGKVQGDIQQVDIYKNGRLQLAFTTHNQFLIIDRNGNDVPPFNKTFEGGNLNPLAIFDYDGRKDYRFVITQGQKVFMYNNKLNDVKGFKYSKAEQPIIAAPQHFRIQNKDYLVFQLADGTLKILNRVGDERIKVSEKIDFSTNGVHLYNDKFSTTDKKGILFQIDDKGNIGKTNLILNKEHGMDASNKHLVLMNDNVLKIGDHAIELDLGVYSRPKIFFIRDKMFVSVSTIQNQKIYLFDSQGQSISNFPVFGTSTIDLSDMDNDKKLEVVAKDMDNSLIVYKIY</sequence>
<comment type="caution">
    <text evidence="1">The sequence shown here is derived from an EMBL/GenBank/DDBJ whole genome shotgun (WGS) entry which is preliminary data.</text>
</comment>
<protein>
    <submittedName>
        <fullName evidence="1">Ribonuclease HII</fullName>
    </submittedName>
</protein>
<dbReference type="Proteomes" id="UP001549799">
    <property type="component" value="Unassembled WGS sequence"/>
</dbReference>
<gene>
    <name evidence="1" type="ORF">ABXZ36_12425</name>
</gene>
<evidence type="ECO:0000313" key="2">
    <source>
        <dbReference type="Proteomes" id="UP001549799"/>
    </source>
</evidence>
<keyword evidence="2" id="KW-1185">Reference proteome</keyword>
<dbReference type="PROSITE" id="PS51257">
    <property type="entry name" value="PROKAR_LIPOPROTEIN"/>
    <property type="match status" value="1"/>
</dbReference>
<proteinExistence type="predicted"/>
<accession>A0ABV2SWB0</accession>
<organism evidence="1 2">
    <name type="scientific">Sediminicola arcticus</name>
    <dbReference type="NCBI Taxonomy" id="1574308"/>
    <lineage>
        <taxon>Bacteria</taxon>
        <taxon>Pseudomonadati</taxon>
        <taxon>Bacteroidota</taxon>
        <taxon>Flavobacteriia</taxon>
        <taxon>Flavobacteriales</taxon>
        <taxon>Flavobacteriaceae</taxon>
        <taxon>Sediminicola</taxon>
    </lineage>
</organism>
<dbReference type="EMBL" id="JBEXAE010000005">
    <property type="protein sequence ID" value="MET6991451.1"/>
    <property type="molecule type" value="Genomic_DNA"/>
</dbReference>
<dbReference type="RefSeq" id="WP_354615991.1">
    <property type="nucleotide sequence ID" value="NZ_JBEXAE010000005.1"/>
</dbReference>